<keyword evidence="3" id="KW-0326">Glycosidase</keyword>
<evidence type="ECO:0000259" key="8">
    <source>
        <dbReference type="Pfam" id="PF02836"/>
    </source>
</evidence>
<dbReference type="InterPro" id="IPR008979">
    <property type="entry name" value="Galactose-bd-like_sf"/>
</dbReference>
<keyword evidence="5" id="KW-0732">Signal</keyword>
<dbReference type="FunFam" id="2.60.40.10:FF:002230">
    <property type="entry name" value="Beta-galactosidase BoGH2A"/>
    <property type="match status" value="1"/>
</dbReference>
<dbReference type="Gene3D" id="3.20.20.80">
    <property type="entry name" value="Glycosidases"/>
    <property type="match status" value="1"/>
</dbReference>
<evidence type="ECO:0000256" key="4">
    <source>
        <dbReference type="SAM" id="MobiDB-lite"/>
    </source>
</evidence>
<evidence type="ECO:0000313" key="15">
    <source>
        <dbReference type="Proteomes" id="UP000305457"/>
    </source>
</evidence>
<dbReference type="PRINTS" id="PR00132">
    <property type="entry name" value="GLHYDRLASE2"/>
</dbReference>
<dbReference type="InterPro" id="IPR049487">
    <property type="entry name" value="BgaA-like_CBM"/>
</dbReference>
<feature type="compositionally biased region" description="Basic and acidic residues" evidence="4">
    <location>
        <begin position="39"/>
        <end position="49"/>
    </location>
</feature>
<feature type="region of interest" description="Disordered" evidence="4">
    <location>
        <begin position="39"/>
        <end position="67"/>
    </location>
</feature>
<feature type="domain" description="DUF4982" evidence="11">
    <location>
        <begin position="828"/>
        <end position="901"/>
    </location>
</feature>
<dbReference type="Gene3D" id="2.60.120.260">
    <property type="entry name" value="Galactose-binding domain-like"/>
    <property type="match status" value="3"/>
</dbReference>
<dbReference type="Pfam" id="PF00754">
    <property type="entry name" value="F5_F8_type_C"/>
    <property type="match status" value="1"/>
</dbReference>
<dbReference type="InterPro" id="IPR036156">
    <property type="entry name" value="Beta-gal/glucu_dom_sf"/>
</dbReference>
<accession>A0A5B7XV84</accession>
<dbReference type="EMBL" id="CP040825">
    <property type="protein sequence ID" value="QCZ36440.1"/>
    <property type="molecule type" value="Genomic_DNA"/>
</dbReference>
<feature type="domain" description="Beta-galactosidase-like galactose-binding" evidence="13">
    <location>
        <begin position="1710"/>
        <end position="1867"/>
    </location>
</feature>
<feature type="signal peptide" evidence="5">
    <location>
        <begin position="1"/>
        <end position="19"/>
    </location>
</feature>
<feature type="domain" description="Glycoside hydrolase family 2" evidence="12">
    <location>
        <begin position="915"/>
        <end position="1020"/>
    </location>
</feature>
<dbReference type="GO" id="GO:0004553">
    <property type="term" value="F:hydrolase activity, hydrolyzing O-glycosyl compounds"/>
    <property type="evidence" value="ECO:0007669"/>
    <property type="project" value="InterPro"/>
</dbReference>
<evidence type="ECO:0000259" key="13">
    <source>
        <dbReference type="Pfam" id="PF21606"/>
    </source>
</evidence>
<dbReference type="InterPro" id="IPR013783">
    <property type="entry name" value="Ig-like_fold"/>
</dbReference>
<dbReference type="InterPro" id="IPR000421">
    <property type="entry name" value="FA58C"/>
</dbReference>
<dbReference type="InterPro" id="IPR011081">
    <property type="entry name" value="Big_4"/>
</dbReference>
<dbReference type="InterPro" id="IPR006102">
    <property type="entry name" value="Ig-like_GH2"/>
</dbReference>
<dbReference type="PANTHER" id="PTHR42732">
    <property type="entry name" value="BETA-GALACTOSIDASE"/>
    <property type="match status" value="1"/>
</dbReference>
<feature type="domain" description="Glycoside hydrolase family 2 catalytic" evidence="8">
    <location>
        <begin position="475"/>
        <end position="663"/>
    </location>
</feature>
<dbReference type="InterPro" id="IPR051913">
    <property type="entry name" value="GH2_Domain-Containing"/>
</dbReference>
<keyword evidence="2" id="KW-0378">Hydrolase</keyword>
<evidence type="ECO:0000259" key="6">
    <source>
        <dbReference type="Pfam" id="PF00703"/>
    </source>
</evidence>
<name>A0A5B7XV84_9MOLU</name>
<dbReference type="Pfam" id="PF07532">
    <property type="entry name" value="Big_4"/>
    <property type="match status" value="1"/>
</dbReference>
<dbReference type="Pfam" id="PF00703">
    <property type="entry name" value="Glyco_hydro_2"/>
    <property type="match status" value="1"/>
</dbReference>
<dbReference type="KEGG" id="mnh:FG904_00145"/>
<evidence type="ECO:0000256" key="3">
    <source>
        <dbReference type="ARBA" id="ARBA00023295"/>
    </source>
</evidence>
<gene>
    <name evidence="14" type="ORF">FG904_00145</name>
</gene>
<dbReference type="Pfam" id="PF21606">
    <property type="entry name" value="BgaA-like_CBM"/>
    <property type="match status" value="1"/>
</dbReference>
<dbReference type="Pfam" id="PF16355">
    <property type="entry name" value="DUF4982"/>
    <property type="match status" value="1"/>
</dbReference>
<proteinExistence type="inferred from homology"/>
<dbReference type="Proteomes" id="UP000305457">
    <property type="component" value="Chromosome"/>
</dbReference>
<evidence type="ECO:0000259" key="11">
    <source>
        <dbReference type="Pfam" id="PF16355"/>
    </source>
</evidence>
<feature type="domain" description="F5/8 type C" evidence="7">
    <location>
        <begin position="1209"/>
        <end position="1330"/>
    </location>
</feature>
<feature type="domain" description="Glycosyl hydrolases family 2 sugar binding" evidence="9">
    <location>
        <begin position="250"/>
        <end position="343"/>
    </location>
</feature>
<feature type="domain" description="Glycoside hydrolase family 2 immunoglobulin-like beta-sandwich" evidence="6">
    <location>
        <begin position="360"/>
        <end position="468"/>
    </location>
</feature>
<dbReference type="InterPro" id="IPR006101">
    <property type="entry name" value="Glyco_hydro_2"/>
</dbReference>
<evidence type="ECO:0000259" key="7">
    <source>
        <dbReference type="Pfam" id="PF00754"/>
    </source>
</evidence>
<evidence type="ECO:0000256" key="5">
    <source>
        <dbReference type="SAM" id="SignalP"/>
    </source>
</evidence>
<dbReference type="Pfam" id="PF18565">
    <property type="entry name" value="Glyco_hydro2_C5"/>
    <property type="match status" value="1"/>
</dbReference>
<dbReference type="InterPro" id="IPR032311">
    <property type="entry name" value="DUF4982"/>
</dbReference>
<reference evidence="14 15" key="1">
    <citation type="submission" date="2019-06" db="EMBL/GenBank/DDBJ databases">
        <title>Mycoplasma sp. 2F1A isolated from ostrich.</title>
        <authorList>
            <person name="Spergser J."/>
        </authorList>
    </citation>
    <scope>NUCLEOTIDE SEQUENCE [LARGE SCALE GENOMIC DNA]</scope>
    <source>
        <strain evidence="14 15">2F1A</strain>
    </source>
</reference>
<dbReference type="InterPro" id="IPR006104">
    <property type="entry name" value="Glyco_hydro_2_N"/>
</dbReference>
<dbReference type="Gene3D" id="2.60.40.10">
    <property type="entry name" value="Immunoglobulins"/>
    <property type="match status" value="3"/>
</dbReference>
<dbReference type="InterPro" id="IPR017853">
    <property type="entry name" value="GH"/>
</dbReference>
<dbReference type="OrthoDB" id="9762066at2"/>
<protein>
    <submittedName>
        <fullName evidence="14">DUF4982 domain-containing protein</fullName>
    </submittedName>
</protein>
<evidence type="ECO:0000259" key="12">
    <source>
        <dbReference type="Pfam" id="PF18565"/>
    </source>
</evidence>
<organism evidence="14 15">
    <name type="scientific">Mycoplasma nasistruthionis</name>
    <dbReference type="NCBI Taxonomy" id="353852"/>
    <lineage>
        <taxon>Bacteria</taxon>
        <taxon>Bacillati</taxon>
        <taxon>Mycoplasmatota</taxon>
        <taxon>Mollicutes</taxon>
        <taxon>Mycoplasmataceae</taxon>
        <taxon>Mycoplasma</taxon>
    </lineage>
</organism>
<dbReference type="GO" id="GO:0005975">
    <property type="term" value="P:carbohydrate metabolic process"/>
    <property type="evidence" value="ECO:0007669"/>
    <property type="project" value="InterPro"/>
</dbReference>
<feature type="domain" description="Bacterial Ig-like" evidence="10">
    <location>
        <begin position="1047"/>
        <end position="1088"/>
    </location>
</feature>
<dbReference type="Pfam" id="PF02836">
    <property type="entry name" value="Glyco_hydro_2_C"/>
    <property type="match status" value="1"/>
</dbReference>
<dbReference type="PROSITE" id="PS51257">
    <property type="entry name" value="PROKAR_LIPOPROTEIN"/>
    <property type="match status" value="1"/>
</dbReference>
<dbReference type="SUPFAM" id="SSF49785">
    <property type="entry name" value="Galactose-binding domain-like"/>
    <property type="match status" value="2"/>
</dbReference>
<dbReference type="Pfam" id="PF02837">
    <property type="entry name" value="Glyco_hydro_2_N"/>
    <property type="match status" value="1"/>
</dbReference>
<evidence type="ECO:0000259" key="9">
    <source>
        <dbReference type="Pfam" id="PF02837"/>
    </source>
</evidence>
<comment type="similarity">
    <text evidence="1">Belongs to the glycosyl hydrolase 2 family.</text>
</comment>
<dbReference type="SUPFAM" id="SSF49303">
    <property type="entry name" value="beta-Galactosidase/glucuronidase domain"/>
    <property type="match status" value="1"/>
</dbReference>
<sequence>MTKNKIKNLLILLCTATVAVPVSLSASCEMPRKLSINKINKDKDKKEPTETPTPTVENPTPDKGKVKQPVLEVPKTPVVSLQEFLKSSISKLALSVPEIGNTNVLDVNEDQINVTYPENLGLKVARKEIIKRDYINDTITVNLELSKNNERIMHPFEISGFGKSAVKFDDLKSTFSEKDLFFTPDYSNYSIKQLQRINFNNDWKFKYAGTSDIKNVQYDDSQMKRLNLPHDWSIHFDFSPHISNEWGALEGGSGWYRKSFDVPETWRDKDLAIHFEGVYRNAFIYLNGTLIGNYPSGYQPFTFKLNPDLINYGGKNILAVKSDNPQNSSRWYSGSGIYRDVFLEAYNKVRMVRDGGIVITTPKLKEQKDTLVDTNVKYTIQNNSNQATNVKIKQTLYDKTTNEVVYTNTSESIQLDANSTKMMDLNFQVNAPKLWDDINPNLYVLKTEILDATNDELISEENTRFGYRFFEWTTNDGFSINGRWTKLKGVSMHHDQGALGAVASFDAIYRQMKSMKDMGVNAIRSTHNPADWQLIEICEDLGLLLINEAFDTWYSKSKKPLDYNLFFEEVSTHPDAKQGDTWAKFDIQSMVKQSINSPAIFAWSIGNEIFEALEQKGVTTTQNLVKWIKEIDSTRYVTWGNDKYRFGDYRTVNEASSALDAVGFNYSEKETERYKNNYPNWRIYGSETSSALRSRGVYFRPDLYDNGSESNSVYGKQLSDYGNNRVGWGKTATDSWVFDRDHKYYAGQFIWTGWDYIGEPTPWNQRGGADNPKSSYFGIVDTAGFPKNDYYLYQSQWLDVNKKPMVHILPHWTWDQKKYKDLITDSNGNIEVRVFSNASKVELFIDDKSLGEKEFVEKTTNYGYKYQEGANSKELYLKWQVKYKPGTLKAVAKDKSGNIIATDIIKSAKTPVKVKLIPEKTVIKADGKSLSYIQVITQDVDGVEYPWSNNLIHFDIKGAGRIVGVDNGDANSRERYKEQENGKWQRKLFSGKAIVIIESNLTEGPITISASSSGLQSDQTTIYSIKNINPDSKNIKYVQLENYNGFTNSELNLPTEITVILENGTEAKKTITWNTENVNLAQAGEYQISFSLDNKTYKTLLSLKDFGSSFKVPDYFFTVSEQQLNNETELNSLLPTHVNATDGINAEFLESAWETTYRILNNNKKEVLGKLKKYPEIKFKATFISKPKGSIIDLNTNTLPTGTTVVASYASAGDQANNVLTNHPNHDRRWTNWTQNNTATTQQDTLTFTLPAKQLISAVGFNLFKDLNTNQEGPLEVLVSTSEDGNSFTEVSNQNKKTDFKAEESKEHIIRFDEVNTKFIRLTIKNREKNTNNGQKQYWVNGLLRFRTFSKTNSLLKETDNKLTKIYANGSLINGFNPDKNTYDIKVESTQSWPELTFAVDSSTGAQYSVVSTEKDNKKIYTIFVYAEDGSVNKYFVNLIKEYSTIKSVDLKSYFIPVGMAQKPELTINLENDIKLDISEVSNLRIVAENNEKINHISFYNNYLLAHSLGTERIKFMFEYKEKTYESNYQDYKVIENILNPQILNVSPIILNTEINQPIDLPDKLNVRYDNEDFDRTYDILWEYPSVEFDQPGVYSIHGTLASNNTDIFATINVKGLSYVNDLYLNAVTDFKPLLPTTVTGFNNFNEPMEVEVVWDSIDSLDFSHSGITHTVNGKVKNTELSIKAFITVSTKRDEFNISKQATGFDYPAAFSGFSNDRNGNRDFVGNLNDGIDNKWTDWNPSKRVNENYVGVLFARGGLIGAESFNNLTIKFGSDNASNKPKAYQIQYLKVKPTEIPSAGQLPHLFETNSILNDENAWTNVEMLNSPNMNALTPGMSEDITFRFKPVTGYAIRIKMTHQDGHGGLGILIKELTVNSPIPNVASDFTVNSIKVDNQAIENFETNKFEYDLTLKQRQLPEIMFETNGSVKVSKTLNGNKLIYTVSSQDNSKVQKYTFNLYYGNKEVKSMLIEQLKEQLPKLFALDPNKNLLLYSRGQSLIREINYIVNDIFTHQNELNLVLQEVKEVLQ</sequence>
<evidence type="ECO:0000256" key="1">
    <source>
        <dbReference type="ARBA" id="ARBA00007401"/>
    </source>
</evidence>
<dbReference type="InterPro" id="IPR040605">
    <property type="entry name" value="Glyco_hydro2_dom5"/>
</dbReference>
<dbReference type="PANTHER" id="PTHR42732:SF1">
    <property type="entry name" value="BETA-MANNOSIDASE"/>
    <property type="match status" value="1"/>
</dbReference>
<evidence type="ECO:0000259" key="10">
    <source>
        <dbReference type="Pfam" id="PF07532"/>
    </source>
</evidence>
<evidence type="ECO:0000313" key="14">
    <source>
        <dbReference type="EMBL" id="QCZ36440.1"/>
    </source>
</evidence>
<dbReference type="RefSeq" id="WP_139591923.1">
    <property type="nucleotide sequence ID" value="NZ_CP040825.1"/>
</dbReference>
<evidence type="ECO:0000256" key="2">
    <source>
        <dbReference type="ARBA" id="ARBA00022801"/>
    </source>
</evidence>
<dbReference type="SUPFAM" id="SSF51445">
    <property type="entry name" value="(Trans)glycosidases"/>
    <property type="match status" value="1"/>
</dbReference>
<feature type="chain" id="PRO_5023062096" evidence="5">
    <location>
        <begin position="20"/>
        <end position="2027"/>
    </location>
</feature>
<feature type="compositionally biased region" description="Low complexity" evidence="4">
    <location>
        <begin position="50"/>
        <end position="59"/>
    </location>
</feature>
<dbReference type="InterPro" id="IPR006103">
    <property type="entry name" value="Glyco_hydro_2_cat"/>
</dbReference>